<feature type="compositionally biased region" description="Acidic residues" evidence="1">
    <location>
        <begin position="73"/>
        <end position="91"/>
    </location>
</feature>
<dbReference type="SUPFAM" id="SSF140376">
    <property type="entry name" value="ChaB-like"/>
    <property type="match status" value="1"/>
</dbReference>
<dbReference type="InterPro" id="IPR037205">
    <property type="entry name" value="ChaB_sf"/>
</dbReference>
<evidence type="ECO:0000313" key="3">
    <source>
        <dbReference type="Proteomes" id="UP000201190"/>
    </source>
</evidence>
<sequence length="205" mass="23795">MHYLTDLLYGDSMPAKAKILYQKTFNRYHKLNGGDEQVALHLARRALEKNYVKINDCWLPKEAAEAIVRHDMYDDDDDDINDDNDNDDDDDAKSNGNNIYNKNYKSLKPNYNIDKNNIRSVRFNNKQFSNRTLLGKRNKNNLKFMMNDNENDNDGGDDDDDDDSVNENVNYESSESSDGSNADEETGIVLNKRRNKNKRTRTLHD</sequence>
<evidence type="ECO:0000256" key="1">
    <source>
        <dbReference type="SAM" id="MobiDB-lite"/>
    </source>
</evidence>
<feature type="region of interest" description="Disordered" evidence="1">
    <location>
        <begin position="73"/>
        <end position="111"/>
    </location>
</feature>
<dbReference type="Pfam" id="PF06150">
    <property type="entry name" value="ChaB"/>
    <property type="match status" value="1"/>
</dbReference>
<feature type="region of interest" description="Disordered" evidence="1">
    <location>
        <begin position="132"/>
        <end position="205"/>
    </location>
</feature>
<feature type="compositionally biased region" description="Polar residues" evidence="1">
    <location>
        <begin position="94"/>
        <end position="104"/>
    </location>
</feature>
<keyword evidence="3" id="KW-1185">Reference proteome</keyword>
<dbReference type="OrthoDB" id="22106at10239"/>
<protein>
    <submittedName>
        <fullName evidence="2">ChaB-1 domain protein</fullName>
    </submittedName>
</protein>
<feature type="compositionally biased region" description="Acidic residues" evidence="1">
    <location>
        <begin position="149"/>
        <end position="165"/>
    </location>
</feature>
<dbReference type="KEGG" id="vg:24170917"/>
<dbReference type="GeneID" id="24170917"/>
<feature type="compositionally biased region" description="Low complexity" evidence="1">
    <location>
        <begin position="166"/>
        <end position="177"/>
    </location>
</feature>
<dbReference type="EMBL" id="KP752043">
    <property type="protein sequence ID" value="AKC91713.1"/>
    <property type="molecule type" value="Genomic_DNA"/>
</dbReference>
<dbReference type="Proteomes" id="UP000201190">
    <property type="component" value="Segment"/>
</dbReference>
<accession>A0A0E3Z6T1</accession>
<proteinExistence type="predicted"/>
<evidence type="ECO:0000313" key="2">
    <source>
        <dbReference type="EMBL" id="AKC91713.1"/>
    </source>
</evidence>
<feature type="compositionally biased region" description="Basic residues" evidence="1">
    <location>
        <begin position="191"/>
        <end position="205"/>
    </location>
</feature>
<name>A0A0E3Z6T1_9ABAC</name>
<dbReference type="InterPro" id="IPR009317">
    <property type="entry name" value="ChaB"/>
</dbReference>
<dbReference type="RefSeq" id="YP_009133296.1">
    <property type="nucleotide sequence ID" value="NC_026922.1"/>
</dbReference>
<organism evidence="2 3">
    <name type="scientific">Lambdina fiscellaria nucleopolyhedrovirus</name>
    <dbReference type="NCBI Taxonomy" id="1642929"/>
    <lineage>
        <taxon>Viruses</taxon>
        <taxon>Viruses incertae sedis</taxon>
        <taxon>Naldaviricetes</taxon>
        <taxon>Lefavirales</taxon>
        <taxon>Baculoviridae</taxon>
        <taxon>Alphabaculovirus</taxon>
        <taxon>Alphabaculovirus lafiscellariae</taxon>
    </lineage>
</organism>
<reference evidence="2 3" key="1">
    <citation type="journal article" date="2015" name="Genome Announc.">
        <title>Genome Sequence of an Alphabaculovirus Isolated from the Oak Looper, Lambdina fiscellaria, Contains a Putative 2-Kilobase-Pair Transposable Element Encoding a Transposase and a FLYWCH Domain-Containing Protein.</title>
        <authorList>
            <person name="Rohrmann G.F."/>
            <person name="Erlandson M.A."/>
            <person name="Theilmann D.A."/>
        </authorList>
    </citation>
    <scope>NUCLEOTIDE SEQUENCE [LARGE SCALE GENOMIC DNA]</scope>
    <source>
        <strain evidence="2">GR15</strain>
    </source>
</reference>